<feature type="coiled-coil region" evidence="1">
    <location>
        <begin position="1"/>
        <end position="107"/>
    </location>
</feature>
<sequence length="124" mass="14744">MEQLEEEKMQLGLDVDIQKLKAEKLRKGKKKAEEDLDSLKTHYKKLRLLIRTASLGKTSEQWQQEIKEEMVRADQWERKFQDARAREDALEKNLLQSRNKKARLRARVVTSPISQSQLRNRVEK</sequence>
<dbReference type="EMBL" id="JABEZY010256057">
    <property type="protein sequence ID" value="MBA0753421.1"/>
    <property type="molecule type" value="Genomic_DNA"/>
</dbReference>
<name>A0A7J9CYE8_GOSGO</name>
<evidence type="ECO:0000256" key="1">
    <source>
        <dbReference type="SAM" id="Coils"/>
    </source>
</evidence>
<dbReference type="Proteomes" id="UP000593579">
    <property type="component" value="Unassembled WGS sequence"/>
</dbReference>
<organism evidence="2 3">
    <name type="scientific">Gossypium gossypioides</name>
    <name type="common">Mexican cotton</name>
    <name type="synonym">Selera gossypioides</name>
    <dbReference type="NCBI Taxonomy" id="34282"/>
    <lineage>
        <taxon>Eukaryota</taxon>
        <taxon>Viridiplantae</taxon>
        <taxon>Streptophyta</taxon>
        <taxon>Embryophyta</taxon>
        <taxon>Tracheophyta</taxon>
        <taxon>Spermatophyta</taxon>
        <taxon>Magnoliopsida</taxon>
        <taxon>eudicotyledons</taxon>
        <taxon>Gunneridae</taxon>
        <taxon>Pentapetalae</taxon>
        <taxon>rosids</taxon>
        <taxon>malvids</taxon>
        <taxon>Malvales</taxon>
        <taxon>Malvaceae</taxon>
        <taxon>Malvoideae</taxon>
        <taxon>Gossypium</taxon>
    </lineage>
</organism>
<keyword evidence="1" id="KW-0175">Coiled coil</keyword>
<accession>A0A7J9CYE8</accession>
<dbReference type="AlphaFoldDB" id="A0A7J9CYE8"/>
<reference evidence="2 3" key="1">
    <citation type="journal article" date="2019" name="Genome Biol. Evol.">
        <title>Insights into the evolution of the New World diploid cottons (Gossypium, subgenus Houzingenia) based on genome sequencing.</title>
        <authorList>
            <person name="Grover C.E."/>
            <person name="Arick M.A. 2nd"/>
            <person name="Thrash A."/>
            <person name="Conover J.L."/>
            <person name="Sanders W.S."/>
            <person name="Peterson D.G."/>
            <person name="Frelichowski J.E."/>
            <person name="Scheffler J.A."/>
            <person name="Scheffler B.E."/>
            <person name="Wendel J.F."/>
        </authorList>
    </citation>
    <scope>NUCLEOTIDE SEQUENCE [LARGE SCALE GENOMIC DNA]</scope>
    <source>
        <strain evidence="2">5</strain>
        <tissue evidence="2">Leaf</tissue>
    </source>
</reference>
<gene>
    <name evidence="2" type="ORF">Gogos_020495</name>
</gene>
<proteinExistence type="predicted"/>
<protein>
    <submittedName>
        <fullName evidence="2">Uncharacterized protein</fullName>
    </submittedName>
</protein>
<comment type="caution">
    <text evidence="2">The sequence shown here is derived from an EMBL/GenBank/DDBJ whole genome shotgun (WGS) entry which is preliminary data.</text>
</comment>
<evidence type="ECO:0000313" key="2">
    <source>
        <dbReference type="EMBL" id="MBA0753421.1"/>
    </source>
</evidence>
<evidence type="ECO:0000313" key="3">
    <source>
        <dbReference type="Proteomes" id="UP000593579"/>
    </source>
</evidence>
<keyword evidence="3" id="KW-1185">Reference proteome</keyword>